<reference evidence="1" key="1">
    <citation type="submission" date="2014-11" db="EMBL/GenBank/DDBJ databases">
        <authorList>
            <person name="Amaro Gonzalez C."/>
        </authorList>
    </citation>
    <scope>NUCLEOTIDE SEQUENCE</scope>
</reference>
<evidence type="ECO:0000313" key="1">
    <source>
        <dbReference type="EMBL" id="JAH44165.1"/>
    </source>
</evidence>
<accession>A0A0E9SU21</accession>
<dbReference type="AlphaFoldDB" id="A0A0E9SU21"/>
<name>A0A0E9SU21_ANGAN</name>
<reference evidence="1" key="2">
    <citation type="journal article" date="2015" name="Fish Shellfish Immunol.">
        <title>Early steps in the European eel (Anguilla anguilla)-Vibrio vulnificus interaction in the gills: Role of the RtxA13 toxin.</title>
        <authorList>
            <person name="Callol A."/>
            <person name="Pajuelo D."/>
            <person name="Ebbesson L."/>
            <person name="Teles M."/>
            <person name="MacKenzie S."/>
            <person name="Amaro C."/>
        </authorList>
    </citation>
    <scope>NUCLEOTIDE SEQUENCE</scope>
</reference>
<organism evidence="1">
    <name type="scientific">Anguilla anguilla</name>
    <name type="common">European freshwater eel</name>
    <name type="synonym">Muraena anguilla</name>
    <dbReference type="NCBI Taxonomy" id="7936"/>
    <lineage>
        <taxon>Eukaryota</taxon>
        <taxon>Metazoa</taxon>
        <taxon>Chordata</taxon>
        <taxon>Craniata</taxon>
        <taxon>Vertebrata</taxon>
        <taxon>Euteleostomi</taxon>
        <taxon>Actinopterygii</taxon>
        <taxon>Neopterygii</taxon>
        <taxon>Teleostei</taxon>
        <taxon>Anguilliformes</taxon>
        <taxon>Anguillidae</taxon>
        <taxon>Anguilla</taxon>
    </lineage>
</organism>
<sequence>MTRYNWFLLYSFLVHRAQIQRCSGFYSAQLSS</sequence>
<proteinExistence type="predicted"/>
<protein>
    <submittedName>
        <fullName evidence="1">Uncharacterized protein</fullName>
    </submittedName>
</protein>
<dbReference type="EMBL" id="GBXM01064412">
    <property type="protein sequence ID" value="JAH44165.1"/>
    <property type="molecule type" value="Transcribed_RNA"/>
</dbReference>